<dbReference type="InterPro" id="IPR012310">
    <property type="entry name" value="DNA_ligase_ATP-dep_cent"/>
</dbReference>
<dbReference type="InterPro" id="IPR022865">
    <property type="entry name" value="DNA_ligae_ATP-dep_bac/arc"/>
</dbReference>
<dbReference type="RefSeq" id="WP_184330410.1">
    <property type="nucleotide sequence ID" value="NZ_JACHHZ010000002.1"/>
</dbReference>
<feature type="binding site" evidence="15">
    <location>
        <position position="301"/>
    </location>
    <ligand>
        <name>ATP</name>
        <dbReference type="ChEBI" id="CHEBI:30616"/>
    </ligand>
</feature>
<comment type="similarity">
    <text evidence="15 16">Belongs to the ATP-dependent DNA ligase family.</text>
</comment>
<dbReference type="GO" id="GO:0005524">
    <property type="term" value="F:ATP binding"/>
    <property type="evidence" value="ECO:0007669"/>
    <property type="project" value="UniProtKB-UniRule"/>
</dbReference>
<dbReference type="InterPro" id="IPR036599">
    <property type="entry name" value="DNA_ligase_N_sf"/>
</dbReference>
<dbReference type="Gene3D" id="2.40.50.140">
    <property type="entry name" value="Nucleic acid-binding proteins"/>
    <property type="match status" value="1"/>
</dbReference>
<accession>A0A841HIT0</accession>
<keyword evidence="8 15" id="KW-0067">ATP-binding</keyword>
<dbReference type="CDD" id="cd07972">
    <property type="entry name" value="OBF_DNA_ligase_Arch_LigB"/>
    <property type="match status" value="1"/>
</dbReference>
<keyword evidence="12 15" id="KW-0131">Cell cycle</keyword>
<keyword evidence="10 15" id="KW-0233">DNA recombination</keyword>
<dbReference type="HAMAP" id="MF_00407">
    <property type="entry name" value="DNA_ligase"/>
    <property type="match status" value="1"/>
</dbReference>
<dbReference type="InterPro" id="IPR012309">
    <property type="entry name" value="DNA_ligase_ATP-dep_C"/>
</dbReference>
<dbReference type="GO" id="GO:0006281">
    <property type="term" value="P:DNA repair"/>
    <property type="evidence" value="ECO:0007669"/>
    <property type="project" value="UniProtKB-UniRule"/>
</dbReference>
<keyword evidence="3 15" id="KW-0132">Cell division</keyword>
<feature type="binding site" evidence="15">
    <location>
        <position position="373"/>
    </location>
    <ligand>
        <name>ATP</name>
        <dbReference type="ChEBI" id="CHEBI:30616"/>
    </ligand>
</feature>
<dbReference type="NCBIfam" id="NF002868">
    <property type="entry name" value="PRK03180.1"/>
    <property type="match status" value="1"/>
</dbReference>
<dbReference type="Gene3D" id="1.10.3260.10">
    <property type="entry name" value="DNA ligase, ATP-dependent, N-terminal domain"/>
    <property type="match status" value="1"/>
</dbReference>
<dbReference type="PANTHER" id="PTHR45674:SF13">
    <property type="entry name" value="DNA LIGASE-RELATED"/>
    <property type="match status" value="1"/>
</dbReference>
<evidence type="ECO:0000313" key="18">
    <source>
        <dbReference type="EMBL" id="MBB6092623.1"/>
    </source>
</evidence>
<keyword evidence="4 15" id="KW-0235">DNA replication</keyword>
<gene>
    <name evidence="15" type="primary">lig</name>
    <name evidence="18" type="ORF">HNQ60_001501</name>
</gene>
<dbReference type="GO" id="GO:0006310">
    <property type="term" value="P:DNA recombination"/>
    <property type="evidence" value="ECO:0007669"/>
    <property type="project" value="UniProtKB-UniRule"/>
</dbReference>
<evidence type="ECO:0000256" key="4">
    <source>
        <dbReference type="ARBA" id="ARBA00022705"/>
    </source>
</evidence>
<feature type="binding site" evidence="15">
    <location>
        <position position="232"/>
    </location>
    <ligand>
        <name>ATP</name>
        <dbReference type="ChEBI" id="CHEBI:30616"/>
    </ligand>
</feature>
<evidence type="ECO:0000256" key="9">
    <source>
        <dbReference type="ARBA" id="ARBA00022842"/>
    </source>
</evidence>
<dbReference type="PANTHER" id="PTHR45674">
    <property type="entry name" value="DNA LIGASE 1/3 FAMILY MEMBER"/>
    <property type="match status" value="1"/>
</dbReference>
<dbReference type="SUPFAM" id="SSF117018">
    <property type="entry name" value="ATP-dependent DNA ligase DNA-binding domain"/>
    <property type="match status" value="1"/>
</dbReference>
<reference evidence="18 19" key="1">
    <citation type="submission" date="2020-08" db="EMBL/GenBank/DDBJ databases">
        <title>Genomic Encyclopedia of Type Strains, Phase IV (KMG-IV): sequencing the most valuable type-strain genomes for metagenomic binning, comparative biology and taxonomic classification.</title>
        <authorList>
            <person name="Goeker M."/>
        </authorList>
    </citation>
    <scope>NUCLEOTIDE SEQUENCE [LARGE SCALE GENOMIC DNA]</scope>
    <source>
        <strain evidence="18 19">DSM 26723</strain>
    </source>
</reference>
<comment type="function">
    <text evidence="14 15">DNA ligase that seals nicks in double-stranded DNA during DNA replication, DNA recombination and DNA repair.</text>
</comment>
<keyword evidence="9 15" id="KW-0460">Magnesium</keyword>
<evidence type="ECO:0000256" key="11">
    <source>
        <dbReference type="ARBA" id="ARBA00023204"/>
    </source>
</evidence>
<evidence type="ECO:0000256" key="5">
    <source>
        <dbReference type="ARBA" id="ARBA00022723"/>
    </source>
</evidence>
<organism evidence="18 19">
    <name type="scientific">Povalibacter uvarum</name>
    <dbReference type="NCBI Taxonomy" id="732238"/>
    <lineage>
        <taxon>Bacteria</taxon>
        <taxon>Pseudomonadati</taxon>
        <taxon>Pseudomonadota</taxon>
        <taxon>Gammaproteobacteria</taxon>
        <taxon>Steroidobacterales</taxon>
        <taxon>Steroidobacteraceae</taxon>
        <taxon>Povalibacter</taxon>
    </lineage>
</organism>
<proteinExistence type="inferred from homology"/>
<comment type="catalytic activity">
    <reaction evidence="13 15">
        <text>ATP + (deoxyribonucleotide)n-3'-hydroxyl + 5'-phospho-(deoxyribonucleotide)m = (deoxyribonucleotide)n+m + AMP + diphosphate.</text>
        <dbReference type="EC" id="6.5.1.1"/>
    </reaction>
</comment>
<dbReference type="SUPFAM" id="SSF56091">
    <property type="entry name" value="DNA ligase/mRNA capping enzyme, catalytic domain"/>
    <property type="match status" value="1"/>
</dbReference>
<evidence type="ECO:0000313" key="19">
    <source>
        <dbReference type="Proteomes" id="UP000588068"/>
    </source>
</evidence>
<dbReference type="Pfam" id="PF04679">
    <property type="entry name" value="DNA_ligase_A_C"/>
    <property type="match status" value="1"/>
</dbReference>
<evidence type="ECO:0000256" key="1">
    <source>
        <dbReference type="ARBA" id="ARBA00001946"/>
    </source>
</evidence>
<dbReference type="GO" id="GO:0006260">
    <property type="term" value="P:DNA replication"/>
    <property type="evidence" value="ECO:0007669"/>
    <property type="project" value="UniProtKB-UniRule"/>
</dbReference>
<feature type="binding site" evidence="15">
    <location>
        <position position="261"/>
    </location>
    <ligand>
        <name>ATP</name>
        <dbReference type="ChEBI" id="CHEBI:30616"/>
    </ligand>
</feature>
<protein>
    <recommendedName>
        <fullName evidence="15">Probable DNA ligase</fullName>
        <ecNumber evidence="15">6.5.1.1</ecNumber>
    </recommendedName>
    <alternativeName>
        <fullName evidence="15">Polydeoxyribonucleotide synthase [ATP]</fullName>
    </alternativeName>
</protein>
<dbReference type="Proteomes" id="UP000588068">
    <property type="component" value="Unassembled WGS sequence"/>
</dbReference>
<dbReference type="Pfam" id="PF01068">
    <property type="entry name" value="DNA_ligase_A_M"/>
    <property type="match status" value="1"/>
</dbReference>
<comment type="cofactor">
    <cofactor evidence="1 15">
        <name>Mg(2+)</name>
        <dbReference type="ChEBI" id="CHEBI:18420"/>
    </cofactor>
</comment>
<evidence type="ECO:0000256" key="6">
    <source>
        <dbReference type="ARBA" id="ARBA00022741"/>
    </source>
</evidence>
<dbReference type="EC" id="6.5.1.1" evidence="15"/>
<feature type="binding site" evidence="15">
    <location>
        <position position="217"/>
    </location>
    <ligand>
        <name>ATP</name>
        <dbReference type="ChEBI" id="CHEBI:30616"/>
    </ligand>
</feature>
<dbReference type="FunFam" id="3.30.470.30:FF:000012">
    <property type="entry name" value="Probable DNA ligase"/>
    <property type="match status" value="1"/>
</dbReference>
<dbReference type="NCBIfam" id="TIGR00574">
    <property type="entry name" value="dnl1"/>
    <property type="match status" value="1"/>
</dbReference>
<dbReference type="EMBL" id="JACHHZ010000002">
    <property type="protein sequence ID" value="MBB6092623.1"/>
    <property type="molecule type" value="Genomic_DNA"/>
</dbReference>
<dbReference type="GO" id="GO:0071897">
    <property type="term" value="P:DNA biosynthetic process"/>
    <property type="evidence" value="ECO:0007669"/>
    <property type="project" value="InterPro"/>
</dbReference>
<dbReference type="InterPro" id="IPR000977">
    <property type="entry name" value="DNA_ligase_ATP-dep"/>
</dbReference>
<dbReference type="FunFam" id="2.40.50.140:FF:000163">
    <property type="entry name" value="Probable DNA ligase"/>
    <property type="match status" value="1"/>
</dbReference>
<dbReference type="CDD" id="cd07901">
    <property type="entry name" value="Adenylation_DNA_ligase_Arch_LigB"/>
    <property type="match status" value="1"/>
</dbReference>
<dbReference type="InterPro" id="IPR012308">
    <property type="entry name" value="DNA_ligase_ATP-dep_N"/>
</dbReference>
<evidence type="ECO:0000256" key="16">
    <source>
        <dbReference type="RuleBase" id="RU004196"/>
    </source>
</evidence>
<dbReference type="GO" id="GO:0003677">
    <property type="term" value="F:DNA binding"/>
    <property type="evidence" value="ECO:0007669"/>
    <property type="project" value="InterPro"/>
</dbReference>
<evidence type="ECO:0000256" key="3">
    <source>
        <dbReference type="ARBA" id="ARBA00022618"/>
    </source>
</evidence>
<dbReference type="GO" id="GO:0051301">
    <property type="term" value="P:cell division"/>
    <property type="evidence" value="ECO:0007669"/>
    <property type="project" value="UniProtKB-KW"/>
</dbReference>
<keyword evidence="11 15" id="KW-0234">DNA repair</keyword>
<evidence type="ECO:0000256" key="12">
    <source>
        <dbReference type="ARBA" id="ARBA00023306"/>
    </source>
</evidence>
<dbReference type="SUPFAM" id="SSF50249">
    <property type="entry name" value="Nucleic acid-binding proteins"/>
    <property type="match status" value="1"/>
</dbReference>
<feature type="binding site" evidence="15">
    <location>
        <position position="210"/>
    </location>
    <ligand>
        <name>ATP</name>
        <dbReference type="ChEBI" id="CHEBI:30616"/>
    </ligand>
</feature>
<keyword evidence="6 15" id="KW-0547">Nucleotide-binding</keyword>
<keyword evidence="5 15" id="KW-0479">Metal-binding</keyword>
<dbReference type="InterPro" id="IPR050191">
    <property type="entry name" value="ATP-dep_DNA_ligase"/>
</dbReference>
<dbReference type="Pfam" id="PF04675">
    <property type="entry name" value="DNA_ligase_A_N"/>
    <property type="match status" value="1"/>
</dbReference>
<feature type="domain" description="ATP-dependent DNA ligase family profile" evidence="17">
    <location>
        <begin position="289"/>
        <end position="413"/>
    </location>
</feature>
<dbReference type="InterPro" id="IPR012340">
    <property type="entry name" value="NA-bd_OB-fold"/>
</dbReference>
<sequence length="515" mass="56399">MLFSDLVASSNRVAGTRSRLAKLRELAQCLRALAPEEIEIGVLWLSGEIRQGKIGLGYAAIRQAQPAPAQEASLTLLDVDQAIEQIMTTRGAGSATRRKNQLDSLLSRATAEEQSFLSRLVVGELRQGALAGLMVDAIAEASSLPVADVRRAAMYSQQVGTLARAALVEGSAGLAKFRIQVLSPIAPMLAQTAPDVETALEQLGGQAMFEWKVDGARVQVHKSDDTIRVFTRSLNDVTDAVPEVVEAIRGIAAREIVLDGETVALDSNGRPLPFQITMKRFGRKLDVDAMRRELPLHVYFFDCLQLDGESLADRPARERFEALERALPAGIRIPRITTTDAAAARAFYDGVLAKGHEGVMAKAVDSPYEAGNRGAGWLKIKHVHTLDLVVLAAEWGSGRRNGWLSNLHLGARDPAGGFVMLGKTFKGLTDSMLEWQTKEFLAREVRRDSYTVYVRPEIVVEIAFNDIQSSSQYAGGYALRFARVKAYRPDKPVGQANTIDDIRRIYAQQTTMTDR</sequence>
<dbReference type="PROSITE" id="PS00333">
    <property type="entry name" value="DNA_LIGASE_A2"/>
    <property type="match status" value="1"/>
</dbReference>
<name>A0A841HIT0_9GAMM</name>
<evidence type="ECO:0000256" key="13">
    <source>
        <dbReference type="ARBA" id="ARBA00034003"/>
    </source>
</evidence>
<keyword evidence="19" id="KW-1185">Reference proteome</keyword>
<dbReference type="InterPro" id="IPR016059">
    <property type="entry name" value="DNA_ligase_ATP-dep_CS"/>
</dbReference>
<comment type="caution">
    <text evidence="18">The sequence shown here is derived from an EMBL/GenBank/DDBJ whole genome shotgun (WGS) entry which is preliminary data.</text>
</comment>
<feature type="active site" description="N6-AMP-lysine intermediate" evidence="15">
    <location>
        <position position="212"/>
    </location>
</feature>
<dbReference type="Gene3D" id="3.30.470.30">
    <property type="entry name" value="DNA ligase/mRNA capping enzyme"/>
    <property type="match status" value="1"/>
</dbReference>
<keyword evidence="7 15" id="KW-0227">DNA damage</keyword>
<evidence type="ECO:0000256" key="14">
    <source>
        <dbReference type="ARBA" id="ARBA00054532"/>
    </source>
</evidence>
<evidence type="ECO:0000259" key="17">
    <source>
        <dbReference type="PROSITE" id="PS50160"/>
    </source>
</evidence>
<dbReference type="PROSITE" id="PS50160">
    <property type="entry name" value="DNA_LIGASE_A3"/>
    <property type="match status" value="1"/>
</dbReference>
<evidence type="ECO:0000256" key="2">
    <source>
        <dbReference type="ARBA" id="ARBA00022598"/>
    </source>
</evidence>
<feature type="binding site" evidence="15">
    <location>
        <position position="379"/>
    </location>
    <ligand>
        <name>ATP</name>
        <dbReference type="ChEBI" id="CHEBI:30616"/>
    </ligand>
</feature>
<evidence type="ECO:0000256" key="10">
    <source>
        <dbReference type="ARBA" id="ARBA00023172"/>
    </source>
</evidence>
<evidence type="ECO:0000256" key="7">
    <source>
        <dbReference type="ARBA" id="ARBA00022763"/>
    </source>
</evidence>
<evidence type="ECO:0000256" key="15">
    <source>
        <dbReference type="HAMAP-Rule" id="MF_00407"/>
    </source>
</evidence>
<evidence type="ECO:0000256" key="8">
    <source>
        <dbReference type="ARBA" id="ARBA00022840"/>
    </source>
</evidence>
<keyword evidence="2 15" id="KW-0436">Ligase</keyword>
<dbReference type="AlphaFoldDB" id="A0A841HIT0"/>
<dbReference type="GO" id="GO:0046872">
    <property type="term" value="F:metal ion binding"/>
    <property type="evidence" value="ECO:0007669"/>
    <property type="project" value="UniProtKB-KW"/>
</dbReference>
<dbReference type="GO" id="GO:0003910">
    <property type="term" value="F:DNA ligase (ATP) activity"/>
    <property type="evidence" value="ECO:0007669"/>
    <property type="project" value="UniProtKB-UniRule"/>
</dbReference>